<dbReference type="GO" id="GO:0004331">
    <property type="term" value="F:fructose-2,6-bisphosphate 2-phosphatase activity"/>
    <property type="evidence" value="ECO:0007669"/>
    <property type="project" value="TreeGrafter"/>
</dbReference>
<protein>
    <recommendedName>
        <fullName evidence="5">Phosphoglycerate mutase-like protein</fullName>
    </recommendedName>
</protein>
<dbReference type="GO" id="GO:0005829">
    <property type="term" value="C:cytosol"/>
    <property type="evidence" value="ECO:0007669"/>
    <property type="project" value="TreeGrafter"/>
</dbReference>
<feature type="binding site" evidence="2">
    <location>
        <position position="60"/>
    </location>
    <ligand>
        <name>substrate</name>
    </ligand>
</feature>
<reference evidence="3 4" key="1">
    <citation type="submission" date="2014-02" db="EMBL/GenBank/DDBJ databases">
        <title>Transposable element dynamics among asymbiotic and ectomycorrhizal Amanita fungi.</title>
        <authorList>
            <consortium name="DOE Joint Genome Institute"/>
            <person name="Hess J."/>
            <person name="Skrede I."/>
            <person name="Wolfe B."/>
            <person name="LaButti K."/>
            <person name="Ohm R.A."/>
            <person name="Grigoriev I.V."/>
            <person name="Pringle A."/>
        </authorList>
    </citation>
    <scope>NUCLEOTIDE SEQUENCE [LARGE SCALE GENOMIC DNA]</scope>
    <source>
        <strain evidence="3 4">SKay4041</strain>
    </source>
</reference>
<dbReference type="SMART" id="SM00855">
    <property type="entry name" value="PGAM"/>
    <property type="match status" value="1"/>
</dbReference>
<dbReference type="CDD" id="cd07067">
    <property type="entry name" value="HP_PGM_like"/>
    <property type="match status" value="1"/>
</dbReference>
<dbReference type="InterPro" id="IPR013078">
    <property type="entry name" value="His_Pase_superF_clade-1"/>
</dbReference>
<dbReference type="SUPFAM" id="SSF53254">
    <property type="entry name" value="Phosphoglycerate mutase-like"/>
    <property type="match status" value="1"/>
</dbReference>
<dbReference type="InterPro" id="IPR029033">
    <property type="entry name" value="His_PPase_superfam"/>
</dbReference>
<evidence type="ECO:0000256" key="2">
    <source>
        <dbReference type="PIRSR" id="PIRSR613078-2"/>
    </source>
</evidence>
<dbReference type="GO" id="GO:0045820">
    <property type="term" value="P:negative regulation of glycolytic process"/>
    <property type="evidence" value="ECO:0007669"/>
    <property type="project" value="TreeGrafter"/>
</dbReference>
<name>A0A2A9NJI3_9AGAR</name>
<dbReference type="Pfam" id="PF00300">
    <property type="entry name" value="His_Phos_1"/>
    <property type="match status" value="1"/>
</dbReference>
<sequence length="343" mass="37650">MLTVTFIRHGESEDNLKDIWAGWKDAPLSPLGVKQAEAIGHYFANTNTHFDIIYTSPSARAHSTALAVQQAQVPIHINSHINTTPPPVIPNLNLREQHFGIAEGQPWVLKHPDLVGPNGKALSDKELDVALASLFVRGVFPVVPRPKDKFPGGESLEDLARRAEVAVRECVLPHLRFLKEEGQDYHVAIASHGLCISEIVAALVRLDSEFHPKGEEVGAGVDPGKRFRGLLNTAWARVELNISRTGTDGPIDVADPSINLPRLQVKVTHFNCVEHLAHLVRPISLSIYLIFCDYFSLTNLQQDKEQTEEPKATSSAARKFFSGGGVEASDEKVNLRLQLGLGS</sequence>
<dbReference type="PANTHER" id="PTHR46517">
    <property type="entry name" value="FRUCTOSE-2,6-BISPHOSPHATASE TIGAR"/>
    <property type="match status" value="1"/>
</dbReference>
<feature type="binding site" evidence="2">
    <location>
        <begin position="8"/>
        <end position="15"/>
    </location>
    <ligand>
        <name>substrate</name>
    </ligand>
</feature>
<dbReference type="GO" id="GO:0043456">
    <property type="term" value="P:regulation of pentose-phosphate shunt"/>
    <property type="evidence" value="ECO:0007669"/>
    <property type="project" value="TreeGrafter"/>
</dbReference>
<dbReference type="PANTHER" id="PTHR46517:SF1">
    <property type="entry name" value="FRUCTOSE-2,6-BISPHOSPHATASE TIGAR"/>
    <property type="match status" value="1"/>
</dbReference>
<keyword evidence="4" id="KW-1185">Reference proteome</keyword>
<dbReference type="Gene3D" id="3.40.50.1240">
    <property type="entry name" value="Phosphoglycerate mutase-like"/>
    <property type="match status" value="1"/>
</dbReference>
<dbReference type="InterPro" id="IPR051695">
    <property type="entry name" value="Phosphoglycerate_Mutase"/>
</dbReference>
<dbReference type="EMBL" id="KZ302028">
    <property type="protein sequence ID" value="PFH49484.1"/>
    <property type="molecule type" value="Genomic_DNA"/>
</dbReference>
<evidence type="ECO:0008006" key="5">
    <source>
        <dbReference type="Google" id="ProtNLM"/>
    </source>
</evidence>
<evidence type="ECO:0000313" key="3">
    <source>
        <dbReference type="EMBL" id="PFH49484.1"/>
    </source>
</evidence>
<dbReference type="OrthoDB" id="354304at2759"/>
<dbReference type="STRING" id="703135.A0A2A9NJI3"/>
<accession>A0A2A9NJI3</accession>
<evidence type="ECO:0000256" key="1">
    <source>
        <dbReference type="ARBA" id="ARBA00022801"/>
    </source>
</evidence>
<gene>
    <name evidence="3" type="ORF">AMATHDRAFT_147645</name>
</gene>
<keyword evidence="1" id="KW-0378">Hydrolase</keyword>
<evidence type="ECO:0000313" key="4">
    <source>
        <dbReference type="Proteomes" id="UP000242287"/>
    </source>
</evidence>
<dbReference type="AlphaFoldDB" id="A0A2A9NJI3"/>
<proteinExistence type="predicted"/>
<dbReference type="Proteomes" id="UP000242287">
    <property type="component" value="Unassembled WGS sequence"/>
</dbReference>
<organism evidence="3 4">
    <name type="scientific">Amanita thiersii Skay4041</name>
    <dbReference type="NCBI Taxonomy" id="703135"/>
    <lineage>
        <taxon>Eukaryota</taxon>
        <taxon>Fungi</taxon>
        <taxon>Dikarya</taxon>
        <taxon>Basidiomycota</taxon>
        <taxon>Agaricomycotina</taxon>
        <taxon>Agaricomycetes</taxon>
        <taxon>Agaricomycetidae</taxon>
        <taxon>Agaricales</taxon>
        <taxon>Pluteineae</taxon>
        <taxon>Amanitaceae</taxon>
        <taxon>Amanita</taxon>
    </lineage>
</organism>